<organism evidence="3 4">
    <name type="scientific">Sphingomonas lycopersici</name>
    <dbReference type="NCBI Taxonomy" id="2951807"/>
    <lineage>
        <taxon>Bacteria</taxon>
        <taxon>Pseudomonadati</taxon>
        <taxon>Pseudomonadota</taxon>
        <taxon>Alphaproteobacteria</taxon>
        <taxon>Sphingomonadales</taxon>
        <taxon>Sphingomonadaceae</taxon>
        <taxon>Sphingomonas</taxon>
    </lineage>
</organism>
<evidence type="ECO:0000259" key="2">
    <source>
        <dbReference type="Pfam" id="PF20789"/>
    </source>
</evidence>
<keyword evidence="4" id="KW-1185">Reference proteome</keyword>
<feature type="domain" description="Acyl-CoA thioesterase-like C-terminal" evidence="2">
    <location>
        <begin position="132"/>
        <end position="258"/>
    </location>
</feature>
<dbReference type="RefSeq" id="WP_179512072.1">
    <property type="nucleotide sequence ID" value="NZ_JANFAV010000006.1"/>
</dbReference>
<comment type="caution">
    <text evidence="3">The sequence shown here is derived from an EMBL/GenBank/DDBJ whole genome shotgun (WGS) entry which is preliminary data.</text>
</comment>
<dbReference type="Proteomes" id="UP001165565">
    <property type="component" value="Unassembled WGS sequence"/>
</dbReference>
<dbReference type="Gene3D" id="2.40.160.210">
    <property type="entry name" value="Acyl-CoA thioesterase, double hotdog domain"/>
    <property type="match status" value="1"/>
</dbReference>
<dbReference type="InterPro" id="IPR049449">
    <property type="entry name" value="TesB_ACOT8-like_N"/>
</dbReference>
<dbReference type="InterPro" id="IPR049450">
    <property type="entry name" value="ACOT8-like_C"/>
</dbReference>
<reference evidence="3" key="1">
    <citation type="submission" date="2022-06" db="EMBL/GenBank/DDBJ databases">
        <title>Sphingomonas sp. nov. isolated from rhizosphere soil of tomato.</title>
        <authorList>
            <person name="Dong H."/>
            <person name="Gao R."/>
        </authorList>
    </citation>
    <scope>NUCLEOTIDE SEQUENCE</scope>
    <source>
        <strain evidence="3">MMSM24</strain>
    </source>
</reference>
<protein>
    <submittedName>
        <fullName evidence="3">Thioesterase family protein</fullName>
    </submittedName>
</protein>
<name>A0AA42CQD7_9SPHN</name>
<evidence type="ECO:0000313" key="4">
    <source>
        <dbReference type="Proteomes" id="UP001165565"/>
    </source>
</evidence>
<dbReference type="AlphaFoldDB" id="A0AA42CQD7"/>
<feature type="domain" description="Acyl-CoA thioesterase-like N-terminal HotDog" evidence="1">
    <location>
        <begin position="24"/>
        <end position="107"/>
    </location>
</feature>
<evidence type="ECO:0000259" key="1">
    <source>
        <dbReference type="Pfam" id="PF13622"/>
    </source>
</evidence>
<dbReference type="InterPro" id="IPR042171">
    <property type="entry name" value="Acyl-CoA_hotdog"/>
</dbReference>
<dbReference type="SUPFAM" id="SSF54637">
    <property type="entry name" value="Thioesterase/thiol ester dehydrase-isomerase"/>
    <property type="match status" value="2"/>
</dbReference>
<evidence type="ECO:0000313" key="3">
    <source>
        <dbReference type="EMBL" id="MCW6535204.1"/>
    </source>
</evidence>
<dbReference type="EMBL" id="JANFAV010000006">
    <property type="protein sequence ID" value="MCW6535204.1"/>
    <property type="molecule type" value="Genomic_DNA"/>
</dbReference>
<dbReference type="InterPro" id="IPR029069">
    <property type="entry name" value="HotDog_dom_sf"/>
</dbReference>
<proteinExistence type="predicted"/>
<sequence length="261" mass="28391">MTSLKQILDGLTPLAEGIGWRGAIPEDWLQGRTSYGGLSAAIALHCAMRSDEDLPPLRSAQVSFVGPLAGPILVTTHRLRRGKNAAFIEASIESEAGLGLRCTFVFMRAIESEVDYQTTTLPDFPRPGPGDTTYKGGAAVAFTRNFEFVDRRDGPGLLPAEWLRWTRLNEREGLDPMVELLAVGDCLPPAALRLIGRNVPMSSMTWILNVLGPTPSTEDGWWLLRSNADYARAGSSSQQMGIWNAAGEMVAEQMQSVALFA</sequence>
<dbReference type="Pfam" id="PF13622">
    <property type="entry name" value="4HBT_3"/>
    <property type="match status" value="1"/>
</dbReference>
<accession>A0AA42CQD7</accession>
<dbReference type="Pfam" id="PF20789">
    <property type="entry name" value="4HBT_3C"/>
    <property type="match status" value="1"/>
</dbReference>
<gene>
    <name evidence="3" type="ORF">NEE01_10440</name>
</gene>